<feature type="domain" description="Glyoxalase-like" evidence="1">
    <location>
        <begin position="9"/>
        <end position="109"/>
    </location>
</feature>
<gene>
    <name evidence="2" type="ORF">CNX65_30450</name>
</gene>
<proteinExistence type="predicted"/>
<organism evidence="2 3">
    <name type="scientific">Actinosynnema pretiosum</name>
    <dbReference type="NCBI Taxonomy" id="42197"/>
    <lineage>
        <taxon>Bacteria</taxon>
        <taxon>Bacillati</taxon>
        <taxon>Actinomycetota</taxon>
        <taxon>Actinomycetes</taxon>
        <taxon>Pseudonocardiales</taxon>
        <taxon>Pseudonocardiaceae</taxon>
        <taxon>Actinosynnema</taxon>
    </lineage>
</organism>
<evidence type="ECO:0000313" key="3">
    <source>
        <dbReference type="Proteomes" id="UP000218505"/>
    </source>
</evidence>
<evidence type="ECO:0000259" key="1">
    <source>
        <dbReference type="Pfam" id="PF18029"/>
    </source>
</evidence>
<dbReference type="Gene3D" id="3.10.180.10">
    <property type="entry name" value="2,3-Dihydroxybiphenyl 1,2-Dioxygenase, domain 1"/>
    <property type="match status" value="1"/>
</dbReference>
<name>A0A290ZDL8_9PSEU</name>
<evidence type="ECO:0000313" key="2">
    <source>
        <dbReference type="EMBL" id="ATE57079.1"/>
    </source>
</evidence>
<dbReference type="KEGG" id="apre:CNX65_30450"/>
<dbReference type="Proteomes" id="UP000218505">
    <property type="component" value="Chromosome"/>
</dbReference>
<reference evidence="2" key="1">
    <citation type="submission" date="2017-09" db="EMBL/GenBank/DDBJ databases">
        <title>Complete Genome Sequence of ansamitocin-producing Bacterium Actinosynnema pretiosum X47.</title>
        <authorList>
            <person name="Cao G."/>
            <person name="Zong G."/>
            <person name="Zhong C."/>
            <person name="Fu J."/>
        </authorList>
    </citation>
    <scope>NUCLEOTIDE SEQUENCE [LARGE SCALE GENOMIC DNA]</scope>
    <source>
        <strain evidence="2">X47</strain>
    </source>
</reference>
<accession>A0A290ZDL8</accession>
<dbReference type="SUPFAM" id="SSF54593">
    <property type="entry name" value="Glyoxalase/Bleomycin resistance protein/Dihydroxybiphenyl dioxygenase"/>
    <property type="match status" value="1"/>
</dbReference>
<dbReference type="EMBL" id="CP023445">
    <property type="protein sequence ID" value="ATE57079.1"/>
    <property type="molecule type" value="Genomic_DNA"/>
</dbReference>
<dbReference type="InterPro" id="IPR041581">
    <property type="entry name" value="Glyoxalase_6"/>
</dbReference>
<protein>
    <submittedName>
        <fullName evidence="2">Glyoxalase/bleomycin resistance/dioxygenase family protein</fullName>
    </submittedName>
</protein>
<sequence length="126" mass="13535">MHRSRLYAIFVDVPAEHAGQAARFWASALGGRVRPVVGEEQFTAVDGAVDGIALDVQAVDDEPRYHVDIETDDVGAEVRRLTGLGAVEVSVWEGCHVLRAPGGQLLCVVPLQSEPEVFAATARTWG</sequence>
<dbReference type="Pfam" id="PF18029">
    <property type="entry name" value="Glyoxalase_6"/>
    <property type="match status" value="1"/>
</dbReference>
<dbReference type="GO" id="GO:0051213">
    <property type="term" value="F:dioxygenase activity"/>
    <property type="evidence" value="ECO:0007669"/>
    <property type="project" value="UniProtKB-KW"/>
</dbReference>
<keyword evidence="3" id="KW-1185">Reference proteome</keyword>
<dbReference type="InterPro" id="IPR029068">
    <property type="entry name" value="Glyas_Bleomycin-R_OHBP_Dase"/>
</dbReference>
<dbReference type="AlphaFoldDB" id="A0A290ZDL8"/>